<name>A0ABT1BQ53_9BURK</name>
<proteinExistence type="predicted"/>
<evidence type="ECO:0000313" key="2">
    <source>
        <dbReference type="Proteomes" id="UP001204851"/>
    </source>
</evidence>
<gene>
    <name evidence="1" type="ORF">M0L44_16745</name>
</gene>
<reference evidence="1 2" key="1">
    <citation type="submission" date="2022-06" db="EMBL/GenBank/DDBJ databases">
        <title>Ideonella sp. NS12-5 Genome sequencing and assembly.</title>
        <authorList>
            <person name="Jung Y."/>
        </authorList>
    </citation>
    <scope>NUCLEOTIDE SEQUENCE [LARGE SCALE GENOMIC DNA]</scope>
    <source>
        <strain evidence="1 2">NS12-5</strain>
    </source>
</reference>
<dbReference type="EMBL" id="JAMXMC010000009">
    <property type="protein sequence ID" value="MCO5978348.1"/>
    <property type="molecule type" value="Genomic_DNA"/>
</dbReference>
<evidence type="ECO:0000313" key="1">
    <source>
        <dbReference type="EMBL" id="MCO5978348.1"/>
    </source>
</evidence>
<sequence length="60" mass="6810">MSTLLRTFLHALRRWLPVARPGLPTQARELRDLGLGDGELGYWLRQGGTPRRLVDEPGQD</sequence>
<dbReference type="RefSeq" id="WP_252770942.1">
    <property type="nucleotide sequence ID" value="NZ_JAMXMC010000009.1"/>
</dbReference>
<comment type="caution">
    <text evidence="1">The sequence shown here is derived from an EMBL/GenBank/DDBJ whole genome shotgun (WGS) entry which is preliminary data.</text>
</comment>
<organism evidence="1 2">
    <name type="scientific">Ideonella oryzae</name>
    <dbReference type="NCBI Taxonomy" id="2937441"/>
    <lineage>
        <taxon>Bacteria</taxon>
        <taxon>Pseudomonadati</taxon>
        <taxon>Pseudomonadota</taxon>
        <taxon>Betaproteobacteria</taxon>
        <taxon>Burkholderiales</taxon>
        <taxon>Sphaerotilaceae</taxon>
        <taxon>Ideonella</taxon>
    </lineage>
</organism>
<dbReference type="Proteomes" id="UP001204851">
    <property type="component" value="Unassembled WGS sequence"/>
</dbReference>
<keyword evidence="2" id="KW-1185">Reference proteome</keyword>
<accession>A0ABT1BQ53</accession>
<protein>
    <recommendedName>
        <fullName evidence="3">DUF1127 domain-containing protein</fullName>
    </recommendedName>
</protein>
<evidence type="ECO:0008006" key="3">
    <source>
        <dbReference type="Google" id="ProtNLM"/>
    </source>
</evidence>